<name>A0ABT0RPN5_9SPHN</name>
<accession>A0ABT0RPN5</accession>
<dbReference type="Pfam" id="PF13649">
    <property type="entry name" value="Methyltransf_25"/>
    <property type="match status" value="1"/>
</dbReference>
<gene>
    <name evidence="2" type="ORF">LZ536_12055</name>
</gene>
<proteinExistence type="predicted"/>
<dbReference type="InterPro" id="IPR041698">
    <property type="entry name" value="Methyltransf_25"/>
</dbReference>
<sequence length="322" mass="34745">MDERKAWDLFWSYDRLASFGTGRGAGNYGQAIASGWRDFFAALPVGARVMDLATGNGAIAVMAVEAGDNLDVTGADLASVRPAAFVSKGKSALAKIRFLSDTPAEDLPLDGGSFDAVVSQYGIEYSDLERSVPEAVRILAPGGRLRFACHAAEGSVAADTKRAIKDADFLLDEVELTRHAATCIPAILNVERGRARGAFAQVEAQEQYRKFREALRLVAERARSAADADMLASVHRSLTDLFQQRKSHSESEIGSKVDALRLEVEAHRERERALLGAALSADEMGEMAERLDALGLRQIKQGEQRNGDALIGHVIEAVSFAV</sequence>
<keyword evidence="3" id="KW-1185">Reference proteome</keyword>
<keyword evidence="2" id="KW-0808">Transferase</keyword>
<reference evidence="2" key="1">
    <citation type="submission" date="2022-05" db="EMBL/GenBank/DDBJ databases">
        <authorList>
            <person name="Jo J.-H."/>
            <person name="Im W.-T."/>
        </authorList>
    </citation>
    <scope>NUCLEOTIDE SEQUENCE</scope>
    <source>
        <strain evidence="2">SE158</strain>
    </source>
</reference>
<protein>
    <submittedName>
        <fullName evidence="2">Class I SAM-dependent methyltransferase</fullName>
    </submittedName>
</protein>
<evidence type="ECO:0000313" key="3">
    <source>
        <dbReference type="Proteomes" id="UP001165363"/>
    </source>
</evidence>
<organism evidence="2 3">
    <name type="scientific">Sphingomonas alba</name>
    <dbReference type="NCBI Taxonomy" id="2908208"/>
    <lineage>
        <taxon>Bacteria</taxon>
        <taxon>Pseudomonadati</taxon>
        <taxon>Pseudomonadota</taxon>
        <taxon>Alphaproteobacteria</taxon>
        <taxon>Sphingomonadales</taxon>
        <taxon>Sphingomonadaceae</taxon>
        <taxon>Sphingomonas</taxon>
    </lineage>
</organism>
<dbReference type="Proteomes" id="UP001165363">
    <property type="component" value="Unassembled WGS sequence"/>
</dbReference>
<dbReference type="CDD" id="cd02440">
    <property type="entry name" value="AdoMet_MTases"/>
    <property type="match status" value="1"/>
</dbReference>
<dbReference type="GO" id="GO:0032259">
    <property type="term" value="P:methylation"/>
    <property type="evidence" value="ECO:0007669"/>
    <property type="project" value="UniProtKB-KW"/>
</dbReference>
<evidence type="ECO:0000313" key="2">
    <source>
        <dbReference type="EMBL" id="MCL6684624.1"/>
    </source>
</evidence>
<comment type="caution">
    <text evidence="2">The sequence shown here is derived from an EMBL/GenBank/DDBJ whole genome shotgun (WGS) entry which is preliminary data.</text>
</comment>
<dbReference type="InterPro" id="IPR029063">
    <property type="entry name" value="SAM-dependent_MTases_sf"/>
</dbReference>
<evidence type="ECO:0000259" key="1">
    <source>
        <dbReference type="Pfam" id="PF13649"/>
    </source>
</evidence>
<dbReference type="Gene3D" id="3.40.50.150">
    <property type="entry name" value="Vaccinia Virus protein VP39"/>
    <property type="match status" value="1"/>
</dbReference>
<dbReference type="RefSeq" id="WP_249849024.1">
    <property type="nucleotide sequence ID" value="NZ_JAMGBD010000002.1"/>
</dbReference>
<dbReference type="EMBL" id="JAMGBD010000002">
    <property type="protein sequence ID" value="MCL6684624.1"/>
    <property type="molecule type" value="Genomic_DNA"/>
</dbReference>
<dbReference type="GO" id="GO:0008168">
    <property type="term" value="F:methyltransferase activity"/>
    <property type="evidence" value="ECO:0007669"/>
    <property type="project" value="UniProtKB-KW"/>
</dbReference>
<feature type="domain" description="Methyltransferase" evidence="1">
    <location>
        <begin position="49"/>
        <end position="143"/>
    </location>
</feature>
<keyword evidence="2" id="KW-0489">Methyltransferase</keyword>
<dbReference type="SUPFAM" id="SSF53335">
    <property type="entry name" value="S-adenosyl-L-methionine-dependent methyltransferases"/>
    <property type="match status" value="1"/>
</dbReference>